<dbReference type="InterPro" id="IPR051425">
    <property type="entry name" value="Formin_Homology"/>
</dbReference>
<feature type="region of interest" description="Disordered" evidence="1">
    <location>
        <begin position="42"/>
        <end position="550"/>
    </location>
</feature>
<evidence type="ECO:0000313" key="3">
    <source>
        <dbReference type="EMBL" id="KAJ4453907.1"/>
    </source>
</evidence>
<feature type="compositionally biased region" description="Low complexity" evidence="1">
    <location>
        <begin position="258"/>
        <end position="278"/>
    </location>
</feature>
<proteinExistence type="predicted"/>
<feature type="compositionally biased region" description="Low complexity" evidence="1">
    <location>
        <begin position="123"/>
        <end position="139"/>
    </location>
</feature>
<feature type="compositionally biased region" description="Pro residues" evidence="1">
    <location>
        <begin position="57"/>
        <end position="66"/>
    </location>
</feature>
<feature type="compositionally biased region" description="Acidic residues" evidence="1">
    <location>
        <begin position="164"/>
        <end position="181"/>
    </location>
</feature>
<keyword evidence="4" id="KW-1185">Reference proteome</keyword>
<feature type="compositionally biased region" description="Pro residues" evidence="1">
    <location>
        <begin position="241"/>
        <end position="251"/>
    </location>
</feature>
<feature type="compositionally biased region" description="Acidic residues" evidence="1">
    <location>
        <begin position="363"/>
        <end position="373"/>
    </location>
</feature>
<feature type="compositionally biased region" description="Low complexity" evidence="1">
    <location>
        <begin position="294"/>
        <end position="305"/>
    </location>
</feature>
<feature type="compositionally biased region" description="Basic and acidic residues" evidence="1">
    <location>
        <begin position="204"/>
        <end position="213"/>
    </location>
</feature>
<protein>
    <submittedName>
        <fullName evidence="3">Uncharacterized protein</fullName>
    </submittedName>
</protein>
<feature type="region of interest" description="Disordered" evidence="1">
    <location>
        <begin position="637"/>
        <end position="693"/>
    </location>
</feature>
<feature type="compositionally biased region" description="Low complexity" evidence="1">
    <location>
        <begin position="675"/>
        <end position="686"/>
    </location>
</feature>
<evidence type="ECO:0000256" key="1">
    <source>
        <dbReference type="SAM" id="MobiDB-lite"/>
    </source>
</evidence>
<reference evidence="3" key="1">
    <citation type="journal article" date="2022" name="bioRxiv">
        <title>Genomics of Preaxostyla Flagellates Illuminates Evolutionary Transitions and the Path Towards Mitochondrial Loss.</title>
        <authorList>
            <person name="Novak L.V.F."/>
            <person name="Treitli S.C."/>
            <person name="Pyrih J."/>
            <person name="Halakuc P."/>
            <person name="Pipaliya S.V."/>
            <person name="Vacek V."/>
            <person name="Brzon O."/>
            <person name="Soukal P."/>
            <person name="Eme L."/>
            <person name="Dacks J.B."/>
            <person name="Karnkowska A."/>
            <person name="Elias M."/>
            <person name="Hampl V."/>
        </authorList>
    </citation>
    <scope>NUCLEOTIDE SEQUENCE</scope>
    <source>
        <strain evidence="3">RCP-MX</strain>
    </source>
</reference>
<feature type="compositionally biased region" description="Acidic residues" evidence="1">
    <location>
        <begin position="279"/>
        <end position="288"/>
    </location>
</feature>
<dbReference type="EMBL" id="JAPMOS010000203">
    <property type="protein sequence ID" value="KAJ4453907.1"/>
    <property type="molecule type" value="Genomic_DNA"/>
</dbReference>
<keyword evidence="2" id="KW-0732">Signal</keyword>
<evidence type="ECO:0000256" key="2">
    <source>
        <dbReference type="SAM" id="SignalP"/>
    </source>
</evidence>
<feature type="region of interest" description="Disordered" evidence="1">
    <location>
        <begin position="563"/>
        <end position="607"/>
    </location>
</feature>
<feature type="chain" id="PRO_5046693204" evidence="2">
    <location>
        <begin position="26"/>
        <end position="1053"/>
    </location>
</feature>
<feature type="compositionally biased region" description="Low complexity" evidence="1">
    <location>
        <begin position="1010"/>
        <end position="1023"/>
    </location>
</feature>
<feature type="compositionally biased region" description="Low complexity" evidence="1">
    <location>
        <begin position="352"/>
        <end position="362"/>
    </location>
</feature>
<dbReference type="PANTHER" id="PTHR45725:SF20">
    <property type="entry name" value="C3H1-TYPE DOMAIN-CONTAINING PROTEIN-RELATED"/>
    <property type="match status" value="1"/>
</dbReference>
<sequence>MTMTVSVLLMPLFIIMIRMPRPLMATPHDDAVPVGHDHHHLQADVDHSTGSPASPSSSPPSPPPPGDNEFGHRVAPVPQSAAPGVDHPVSVPAADTVDLGGYPPREVVPPVPTAGTGADRFARQQQPDASAASPLAPDDGSGDDAGFAHQRPVFHAAAPHAETPPDDTNDDDDKYSDDEFAAQEPSAPLPAPLTPTAPDAAGLDQHDSDDAVFTREPPPATQPVGSSASVDPDQHHRYPEVSPPHQPPPTPGLDESTHAPPLHQQPAAAPTAGSAAPTAEEEADEYSDDFGQKSVSSLPVAVPVPATGPEPDHSDAVIIVQQSSLPLAATAATAGPEDDDDYTDFVQKPQLPAAAPAHTPAPAEDDDYSDDFTQEAAATEPAAPLAGPFPAAPSSNNDKNNEADGAFEEPFFAVHTPPPATPHPDVPHPDTFDGESTPLSSRPSLATPHEHHRPQDSDVQNAVAQAAPPPVEPITAGLSPRAVHPATITPGEEAVPTYVSSSPRAAHAATITPGMEAAPTTYVSSSPRAESPPAGAADPPVHIAPSSDLERGPLATLSAVIAPASRPQPPPPVPPLPTPSPVITNHPAAPRDIGSSQHPPPRAQRCGQALRQCSPGLGGVRVWYCSAASARRGYHTMGGVEQQQQQQQQQRATSPAVQRRALSPEGRHLAKLRAKSAASSSAAPRSAHSRSPRVGDVCSCKVAKDCAHHPLFFPFLRSFCPQSPVSTLLPQDSVSAEAQEARSLIEGYVVPVLSAPNPDPAILTQNAREASEILELLWEFLHVPPVEREKFRDFAHVSQSPTPGSYVVLGQELVRLQDIYVQTMDLHRVLTEREQTWLRMYRRHGDDICVCMDRRCRSLARRMSTLCSNPARDEILFAEVKATCGIGMPYVDAEELIRSLETLNAQALEGLQLWREALPWNKVFIFRQKNIARKITHQLVKFRAMLAHRRQVRLCLLVCVYYHFLTQESSLLHTATLQVLAHDQLQRRLPYQHLSVLSRDLGGPLPPAAPATTSPTARSPVPVRTAQSLPLRVRTGPRPAPPTLLLPRGDGML</sequence>
<feature type="compositionally biased region" description="Low complexity" evidence="1">
    <location>
        <begin position="375"/>
        <end position="393"/>
    </location>
</feature>
<accession>A0ABQ8U6F6</accession>
<dbReference type="Proteomes" id="UP001141327">
    <property type="component" value="Unassembled WGS sequence"/>
</dbReference>
<dbReference type="PANTHER" id="PTHR45725">
    <property type="entry name" value="FORMIN HOMOLOGY 2 FAMILY MEMBER"/>
    <property type="match status" value="1"/>
</dbReference>
<feature type="compositionally biased region" description="Pro residues" evidence="1">
    <location>
        <begin position="566"/>
        <end position="580"/>
    </location>
</feature>
<gene>
    <name evidence="3" type="ORF">PAPYR_11511</name>
</gene>
<evidence type="ECO:0000313" key="4">
    <source>
        <dbReference type="Proteomes" id="UP001141327"/>
    </source>
</evidence>
<organism evidence="3 4">
    <name type="scientific">Paratrimastix pyriformis</name>
    <dbReference type="NCBI Taxonomy" id="342808"/>
    <lineage>
        <taxon>Eukaryota</taxon>
        <taxon>Metamonada</taxon>
        <taxon>Preaxostyla</taxon>
        <taxon>Paratrimastigidae</taxon>
        <taxon>Paratrimastix</taxon>
    </lineage>
</organism>
<feature type="region of interest" description="Disordered" evidence="1">
    <location>
        <begin position="1005"/>
        <end position="1053"/>
    </location>
</feature>
<name>A0ABQ8U6F6_9EUKA</name>
<comment type="caution">
    <text evidence="3">The sequence shown here is derived from an EMBL/GenBank/DDBJ whole genome shotgun (WGS) entry which is preliminary data.</text>
</comment>
<feature type="signal peptide" evidence="2">
    <location>
        <begin position="1"/>
        <end position="25"/>
    </location>
</feature>